<dbReference type="InterPro" id="IPR008927">
    <property type="entry name" value="6-PGluconate_DH-like_C_sf"/>
</dbReference>
<dbReference type="FunFam" id="1.10.1040.10:FF:000001">
    <property type="entry name" value="Glycerol-3-phosphate dehydrogenase [NAD(P)+]"/>
    <property type="match status" value="1"/>
</dbReference>
<evidence type="ECO:0000256" key="16">
    <source>
        <dbReference type="PIRSR" id="PIRSR000114-2"/>
    </source>
</evidence>
<feature type="domain" description="Glycerol-3-phosphate dehydrogenase NAD-dependent N-terminal" evidence="19">
    <location>
        <begin position="11"/>
        <end position="164"/>
    </location>
</feature>
<dbReference type="GO" id="GO:0141152">
    <property type="term" value="F:glycerol-3-phosphate dehydrogenase (NAD+) activity"/>
    <property type="evidence" value="ECO:0007669"/>
    <property type="project" value="RHEA"/>
</dbReference>
<feature type="binding site" evidence="14">
    <location>
        <position position="260"/>
    </location>
    <ligand>
        <name>NADPH</name>
        <dbReference type="ChEBI" id="CHEBI:57783"/>
    </ligand>
</feature>
<keyword evidence="14" id="KW-0963">Cytoplasm</keyword>
<feature type="binding site" evidence="14">
    <location>
        <position position="39"/>
    </location>
    <ligand>
        <name>NADPH</name>
        <dbReference type="ChEBI" id="CHEBI:57783"/>
    </ligand>
</feature>
<feature type="binding site" evidence="14">
    <location>
        <position position="286"/>
    </location>
    <ligand>
        <name>NADPH</name>
        <dbReference type="ChEBI" id="CHEBI:57783"/>
    </ligand>
</feature>
<organism evidence="21 22">
    <name type="scientific">Azospirillum doebereinerae</name>
    <dbReference type="NCBI Taxonomy" id="92933"/>
    <lineage>
        <taxon>Bacteria</taxon>
        <taxon>Pseudomonadati</taxon>
        <taxon>Pseudomonadota</taxon>
        <taxon>Alphaproteobacteria</taxon>
        <taxon>Rhodospirillales</taxon>
        <taxon>Azospirillaceae</taxon>
        <taxon>Azospirillum</taxon>
    </lineage>
</organism>
<evidence type="ECO:0000256" key="9">
    <source>
        <dbReference type="ARBA" id="ARBA00023264"/>
    </source>
</evidence>
<keyword evidence="2 14" id="KW-0444">Lipid biosynthesis</keyword>
<dbReference type="InterPro" id="IPR006168">
    <property type="entry name" value="G3P_DH_NAD-dep"/>
</dbReference>
<evidence type="ECO:0000256" key="8">
    <source>
        <dbReference type="ARBA" id="ARBA00023209"/>
    </source>
</evidence>
<dbReference type="GO" id="GO:0006650">
    <property type="term" value="P:glycerophospholipid metabolic process"/>
    <property type="evidence" value="ECO:0007669"/>
    <property type="project" value="UniProtKB-UniRule"/>
</dbReference>
<keyword evidence="9 14" id="KW-1208">Phospholipid metabolism</keyword>
<feature type="active site" description="Proton acceptor" evidence="14 15">
    <location>
        <position position="196"/>
    </location>
</feature>
<feature type="binding site" evidence="14">
    <location>
        <position position="260"/>
    </location>
    <ligand>
        <name>sn-glycerol 3-phosphate</name>
        <dbReference type="ChEBI" id="CHEBI:57597"/>
    </ligand>
</feature>
<feature type="binding site" evidence="17">
    <location>
        <begin position="15"/>
        <end position="20"/>
    </location>
    <ligand>
        <name>NAD(+)</name>
        <dbReference type="ChEBI" id="CHEBI:57540"/>
    </ligand>
</feature>
<accession>A0A433J2F7</accession>
<dbReference type="SUPFAM" id="SSF51735">
    <property type="entry name" value="NAD(P)-binding Rossmann-fold domains"/>
    <property type="match status" value="1"/>
</dbReference>
<evidence type="ECO:0000256" key="5">
    <source>
        <dbReference type="ARBA" id="ARBA00023002"/>
    </source>
</evidence>
<comment type="caution">
    <text evidence="14">Lacks conserved residue(s) required for the propagation of feature annotation.</text>
</comment>
<evidence type="ECO:0000256" key="1">
    <source>
        <dbReference type="ARBA" id="ARBA00011009"/>
    </source>
</evidence>
<dbReference type="GO" id="GO:0005829">
    <property type="term" value="C:cytosol"/>
    <property type="evidence" value="ECO:0007669"/>
    <property type="project" value="TreeGrafter"/>
</dbReference>
<evidence type="ECO:0000259" key="20">
    <source>
        <dbReference type="Pfam" id="PF07479"/>
    </source>
</evidence>
<feature type="binding site" evidence="14">
    <location>
        <position position="112"/>
    </location>
    <ligand>
        <name>NADPH</name>
        <dbReference type="ChEBI" id="CHEBI:57783"/>
    </ligand>
</feature>
<comment type="function">
    <text evidence="14">Catalyzes the reduction of the glycolytic intermediate dihydroxyacetone phosphate (DHAP) to sn-glycerol 3-phosphate (G3P), the key precursor for phospholipid synthesis.</text>
</comment>
<feature type="binding site" evidence="14">
    <location>
        <position position="112"/>
    </location>
    <ligand>
        <name>sn-glycerol 3-phosphate</name>
        <dbReference type="ChEBI" id="CHEBI:57597"/>
    </ligand>
</feature>
<keyword evidence="5 14" id="KW-0560">Oxidoreductase</keyword>
<name>A0A433J2F7_9PROT</name>
<dbReference type="GO" id="GO:0005975">
    <property type="term" value="P:carbohydrate metabolic process"/>
    <property type="evidence" value="ECO:0007669"/>
    <property type="project" value="InterPro"/>
</dbReference>
<dbReference type="Proteomes" id="UP000280346">
    <property type="component" value="Unassembled WGS sequence"/>
</dbReference>
<dbReference type="InterPro" id="IPR006109">
    <property type="entry name" value="G3P_DH_NAD-dep_C"/>
</dbReference>
<keyword evidence="4 14" id="KW-0521">NADP</keyword>
<evidence type="ECO:0000256" key="12">
    <source>
        <dbReference type="ARBA" id="ARBA00069372"/>
    </source>
</evidence>
<dbReference type="FunFam" id="3.40.50.720:FF:000019">
    <property type="entry name" value="Glycerol-3-phosphate dehydrogenase [NAD(P)+]"/>
    <property type="match status" value="1"/>
</dbReference>
<evidence type="ECO:0000313" key="21">
    <source>
        <dbReference type="EMBL" id="RUQ65890.1"/>
    </source>
</evidence>
<evidence type="ECO:0000256" key="3">
    <source>
        <dbReference type="ARBA" id="ARBA00022741"/>
    </source>
</evidence>
<dbReference type="Pfam" id="PF07479">
    <property type="entry name" value="NAD_Gly3P_dh_C"/>
    <property type="match status" value="1"/>
</dbReference>
<evidence type="ECO:0000256" key="11">
    <source>
        <dbReference type="ARBA" id="ARBA00066687"/>
    </source>
</evidence>
<feature type="binding site" evidence="16">
    <location>
        <begin position="260"/>
        <end position="261"/>
    </location>
    <ligand>
        <name>substrate</name>
    </ligand>
</feature>
<dbReference type="GO" id="GO:0008654">
    <property type="term" value="P:phospholipid biosynthetic process"/>
    <property type="evidence" value="ECO:0007669"/>
    <property type="project" value="UniProtKB-KW"/>
</dbReference>
<keyword evidence="3 14" id="KW-0547">Nucleotide-binding</keyword>
<dbReference type="Gene3D" id="3.40.50.720">
    <property type="entry name" value="NAD(P)-binding Rossmann-like Domain"/>
    <property type="match status" value="1"/>
</dbReference>
<keyword evidence="7 14" id="KW-0443">Lipid metabolism</keyword>
<evidence type="ECO:0000256" key="15">
    <source>
        <dbReference type="PIRSR" id="PIRSR000114-1"/>
    </source>
</evidence>
<feature type="binding site" evidence="14">
    <location>
        <position position="249"/>
    </location>
    <ligand>
        <name>sn-glycerol 3-phosphate</name>
        <dbReference type="ChEBI" id="CHEBI:57597"/>
    </ligand>
</feature>
<dbReference type="PANTHER" id="PTHR11728">
    <property type="entry name" value="GLYCEROL-3-PHOSPHATE DEHYDROGENASE"/>
    <property type="match status" value="1"/>
</dbReference>
<comment type="pathway">
    <text evidence="14">Membrane lipid metabolism; glycerophospholipid metabolism.</text>
</comment>
<dbReference type="SUPFAM" id="SSF48179">
    <property type="entry name" value="6-phosphogluconate dehydrogenase C-terminal domain-like"/>
    <property type="match status" value="1"/>
</dbReference>
<evidence type="ECO:0000256" key="10">
    <source>
        <dbReference type="ARBA" id="ARBA00052716"/>
    </source>
</evidence>
<dbReference type="EMBL" id="RZIJ01000025">
    <property type="protein sequence ID" value="RUQ65890.1"/>
    <property type="molecule type" value="Genomic_DNA"/>
</dbReference>
<evidence type="ECO:0000256" key="7">
    <source>
        <dbReference type="ARBA" id="ARBA00023098"/>
    </source>
</evidence>
<dbReference type="PROSITE" id="PS00957">
    <property type="entry name" value="NAD_G3PDH"/>
    <property type="match status" value="1"/>
</dbReference>
<reference evidence="21 22" key="1">
    <citation type="submission" date="2018-12" db="EMBL/GenBank/DDBJ databases">
        <authorList>
            <person name="Yang Y."/>
        </authorList>
    </citation>
    <scope>NUCLEOTIDE SEQUENCE [LARGE SCALE GENOMIC DNA]</scope>
    <source>
        <strain evidence="21 22">GSF71</strain>
    </source>
</reference>
<dbReference type="PANTHER" id="PTHR11728:SF1">
    <property type="entry name" value="GLYCEROL-3-PHOSPHATE DEHYDROGENASE [NAD(+)] 2, CHLOROPLASTIC"/>
    <property type="match status" value="1"/>
</dbReference>
<proteinExistence type="inferred from homology"/>
<feature type="binding site" evidence="14">
    <location>
        <position position="143"/>
    </location>
    <ligand>
        <name>sn-glycerol 3-phosphate</name>
        <dbReference type="ChEBI" id="CHEBI:57597"/>
    </ligand>
</feature>
<dbReference type="Pfam" id="PF01210">
    <property type="entry name" value="NAD_Gly3P_dh_N"/>
    <property type="match status" value="1"/>
</dbReference>
<feature type="binding site" evidence="14">
    <location>
        <position position="19"/>
    </location>
    <ligand>
        <name>NADPH</name>
        <dbReference type="ChEBI" id="CHEBI:57783"/>
    </ligand>
</feature>
<dbReference type="OrthoDB" id="9812273at2"/>
<dbReference type="EC" id="1.1.1.94" evidence="11 14"/>
<evidence type="ECO:0000256" key="13">
    <source>
        <dbReference type="ARBA" id="ARBA00080511"/>
    </source>
</evidence>
<feature type="domain" description="Glycerol-3-phosphate dehydrogenase NAD-dependent C-terminal" evidence="20">
    <location>
        <begin position="185"/>
        <end position="325"/>
    </location>
</feature>
<evidence type="ECO:0000313" key="22">
    <source>
        <dbReference type="Proteomes" id="UP000280346"/>
    </source>
</evidence>
<dbReference type="GO" id="GO:0046168">
    <property type="term" value="P:glycerol-3-phosphate catabolic process"/>
    <property type="evidence" value="ECO:0007669"/>
    <property type="project" value="InterPro"/>
</dbReference>
<dbReference type="InterPro" id="IPR036291">
    <property type="entry name" value="NAD(P)-bd_dom_sf"/>
</dbReference>
<dbReference type="Gene3D" id="1.10.1040.10">
    <property type="entry name" value="N-(1-d-carboxylethyl)-l-norvaline Dehydrogenase, domain 2"/>
    <property type="match status" value="1"/>
</dbReference>
<dbReference type="InterPro" id="IPR011128">
    <property type="entry name" value="G3P_DH_NAD-dep_N"/>
</dbReference>
<evidence type="ECO:0000256" key="2">
    <source>
        <dbReference type="ARBA" id="ARBA00022516"/>
    </source>
</evidence>
<evidence type="ECO:0000256" key="17">
    <source>
        <dbReference type="PIRSR" id="PIRSR000114-3"/>
    </source>
</evidence>
<dbReference type="HAMAP" id="MF_00394">
    <property type="entry name" value="NAD_Glyc3P_dehydrog"/>
    <property type="match status" value="1"/>
</dbReference>
<dbReference type="GO" id="GO:0046167">
    <property type="term" value="P:glycerol-3-phosphate biosynthetic process"/>
    <property type="evidence" value="ECO:0007669"/>
    <property type="project" value="UniProtKB-UniRule"/>
</dbReference>
<sequence length="338" mass="34308">MTTPASPFQRIGVVGGGAWGTALALAALRAGRDTRLWAREPAVVEAMTLHRENRDYLPGVALPADLSVTGDLAGLADRDAVLLVSPAQHARGVCARLAPVLKPGAPVIVCAKGIELDSFALMSDAVAAALPAGTPVAILSGPTFAIEVARGLPTAVTLACADRDIGAALVEALGSRTFRPYRSDDVVGSQIGGAVKNVLAIACGVVEGRRLGDNARAALITRGLAEITRLALALGGRAETLMGLSGLGDLTLTCSSLQSRNMSLGAALGEGQALADILAARRSVAEGVYTAAAVTGLARRLGVDMPICAAVDAILNRGAGLDETIDGLLARPFRGEGV</sequence>
<dbReference type="UniPathway" id="UPA00940"/>
<evidence type="ECO:0000259" key="19">
    <source>
        <dbReference type="Pfam" id="PF01210"/>
    </source>
</evidence>
<protein>
    <recommendedName>
        <fullName evidence="12 14">Glycerol-3-phosphate dehydrogenase [NAD(P)+]</fullName>
        <ecNumber evidence="11 14">1.1.1.94</ecNumber>
    </recommendedName>
    <alternativeName>
        <fullName evidence="14">NAD(P)(+)-dependent glycerol-3-phosphate dehydrogenase</fullName>
    </alternativeName>
    <alternativeName>
        <fullName evidence="13 14">NAD(P)H-dependent dihydroxyacetone-phosphate reductase</fullName>
    </alternativeName>
</protein>
<feature type="binding site" evidence="17">
    <location>
        <position position="145"/>
    </location>
    <ligand>
        <name>NAD(+)</name>
        <dbReference type="ChEBI" id="CHEBI:57540"/>
    </ligand>
</feature>
<comment type="subcellular location">
    <subcellularLocation>
        <location evidence="14">Cytoplasm</location>
    </subcellularLocation>
</comment>
<feature type="binding site" evidence="17">
    <location>
        <position position="260"/>
    </location>
    <ligand>
        <name>NAD(+)</name>
        <dbReference type="ChEBI" id="CHEBI:57540"/>
    </ligand>
</feature>
<dbReference type="AlphaFoldDB" id="A0A433J2F7"/>
<dbReference type="NCBIfam" id="NF000942">
    <property type="entry name" value="PRK00094.1-4"/>
    <property type="match status" value="1"/>
</dbReference>
<evidence type="ECO:0000256" key="4">
    <source>
        <dbReference type="ARBA" id="ARBA00022857"/>
    </source>
</evidence>
<dbReference type="GO" id="GO:0141153">
    <property type="term" value="F:glycerol-3-phosphate dehydrogenase (NADP+) activity"/>
    <property type="evidence" value="ECO:0007669"/>
    <property type="project" value="RHEA"/>
</dbReference>
<feature type="binding site" evidence="14">
    <location>
        <position position="196"/>
    </location>
    <ligand>
        <name>sn-glycerol 3-phosphate</name>
        <dbReference type="ChEBI" id="CHEBI:57597"/>
    </ligand>
</feature>
<dbReference type="GO" id="GO:0051287">
    <property type="term" value="F:NAD binding"/>
    <property type="evidence" value="ECO:0007669"/>
    <property type="project" value="InterPro"/>
</dbReference>
<feature type="binding site" evidence="14">
    <location>
        <position position="261"/>
    </location>
    <ligand>
        <name>sn-glycerol 3-phosphate</name>
        <dbReference type="ChEBI" id="CHEBI:57597"/>
    </ligand>
</feature>
<evidence type="ECO:0000256" key="14">
    <source>
        <dbReference type="HAMAP-Rule" id="MF_00394"/>
    </source>
</evidence>
<comment type="caution">
    <text evidence="21">The sequence shown here is derived from an EMBL/GenBank/DDBJ whole genome shotgun (WGS) entry which is preliminary data.</text>
</comment>
<dbReference type="InterPro" id="IPR013328">
    <property type="entry name" value="6PGD_dom2"/>
</dbReference>
<feature type="binding site" evidence="14">
    <location>
        <position position="259"/>
    </location>
    <ligand>
        <name>sn-glycerol 3-phosphate</name>
        <dbReference type="ChEBI" id="CHEBI:57597"/>
    </ligand>
</feature>
<feature type="binding site" evidence="14">
    <location>
        <position position="145"/>
    </location>
    <ligand>
        <name>NADPH</name>
        <dbReference type="ChEBI" id="CHEBI:57783"/>
    </ligand>
</feature>
<dbReference type="RefSeq" id="WP_127002961.1">
    <property type="nucleotide sequence ID" value="NZ_CP173190.1"/>
</dbReference>
<dbReference type="PIRSF" id="PIRSF000114">
    <property type="entry name" value="Glycerol-3-P_dh"/>
    <property type="match status" value="1"/>
</dbReference>
<comment type="similarity">
    <text evidence="1 14 18">Belongs to the NAD-dependent glycerol-3-phosphate dehydrogenase family.</text>
</comment>
<keyword evidence="22" id="KW-1185">Reference proteome</keyword>
<comment type="catalytic activity">
    <reaction evidence="10">
        <text>sn-glycerol 3-phosphate + NADP(+) = dihydroxyacetone phosphate + NADPH + H(+)</text>
        <dbReference type="Rhea" id="RHEA:11096"/>
        <dbReference type="ChEBI" id="CHEBI:15378"/>
        <dbReference type="ChEBI" id="CHEBI:57597"/>
        <dbReference type="ChEBI" id="CHEBI:57642"/>
        <dbReference type="ChEBI" id="CHEBI:57783"/>
        <dbReference type="ChEBI" id="CHEBI:58349"/>
        <dbReference type="EC" id="1.1.1.94"/>
    </reaction>
    <physiologicalReaction direction="right-to-left" evidence="10">
        <dbReference type="Rhea" id="RHEA:11098"/>
    </physiologicalReaction>
</comment>
<keyword evidence="6 14" id="KW-0520">NAD</keyword>
<gene>
    <name evidence="14" type="primary">gpsA</name>
    <name evidence="21" type="ORF">EJ913_24770</name>
</gene>
<comment type="catalytic activity">
    <reaction evidence="14">
        <text>sn-glycerol 3-phosphate + NAD(+) = dihydroxyacetone phosphate + NADH + H(+)</text>
        <dbReference type="Rhea" id="RHEA:11092"/>
        <dbReference type="ChEBI" id="CHEBI:15378"/>
        <dbReference type="ChEBI" id="CHEBI:57540"/>
        <dbReference type="ChEBI" id="CHEBI:57597"/>
        <dbReference type="ChEBI" id="CHEBI:57642"/>
        <dbReference type="ChEBI" id="CHEBI:57945"/>
        <dbReference type="EC" id="1.1.1.94"/>
    </reaction>
</comment>
<evidence type="ECO:0000256" key="18">
    <source>
        <dbReference type="RuleBase" id="RU000437"/>
    </source>
</evidence>
<feature type="binding site" evidence="14">
    <location>
        <position position="56"/>
    </location>
    <ligand>
        <name>NADPH</name>
        <dbReference type="ChEBI" id="CHEBI:57783"/>
    </ligand>
</feature>
<dbReference type="PRINTS" id="PR00077">
    <property type="entry name" value="GPDHDRGNASE"/>
</dbReference>
<feature type="binding site" evidence="16">
    <location>
        <position position="112"/>
    </location>
    <ligand>
        <name>substrate</name>
    </ligand>
</feature>
<dbReference type="NCBIfam" id="NF000940">
    <property type="entry name" value="PRK00094.1-2"/>
    <property type="match status" value="1"/>
</dbReference>
<keyword evidence="8 14" id="KW-0594">Phospholipid biosynthesis</keyword>
<feature type="binding site" evidence="14">
    <location>
        <position position="141"/>
    </location>
    <ligand>
        <name>sn-glycerol 3-phosphate</name>
        <dbReference type="ChEBI" id="CHEBI:57597"/>
    </ligand>
</feature>
<feature type="binding site" evidence="14">
    <location>
        <position position="284"/>
    </location>
    <ligand>
        <name>NADPH</name>
        <dbReference type="ChEBI" id="CHEBI:57783"/>
    </ligand>
</feature>
<evidence type="ECO:0000256" key="6">
    <source>
        <dbReference type="ARBA" id="ARBA00023027"/>
    </source>
</evidence>